<evidence type="ECO:0000256" key="1">
    <source>
        <dbReference type="SAM" id="Phobius"/>
    </source>
</evidence>
<reference evidence="3 4" key="1">
    <citation type="journal article" date="2018" name="IMA Fungus">
        <title>IMA Genome-F 9: Draft genome sequence of Annulohypoxylon stygium, Aspergillus mulundensis, Berkeleyomyces basicola (syn. Thielaviopsis basicola), Ceratocystis smalleyi, two Cercospora beticola strains, Coleophoma cylindrospora, Fusarium fracticaudum, Phialophora cf. hyalina, and Morchella septimelata.</title>
        <authorList>
            <person name="Wingfield B.D."/>
            <person name="Bills G.F."/>
            <person name="Dong Y."/>
            <person name="Huang W."/>
            <person name="Nel W.J."/>
            <person name="Swalarsk-Parry B.S."/>
            <person name="Vaghefi N."/>
            <person name="Wilken P.M."/>
            <person name="An Z."/>
            <person name="de Beer Z.W."/>
            <person name="De Vos L."/>
            <person name="Chen L."/>
            <person name="Duong T.A."/>
            <person name="Gao Y."/>
            <person name="Hammerbacher A."/>
            <person name="Kikkert J.R."/>
            <person name="Li Y."/>
            <person name="Li H."/>
            <person name="Li K."/>
            <person name="Li Q."/>
            <person name="Liu X."/>
            <person name="Ma X."/>
            <person name="Naidoo K."/>
            <person name="Pethybridge S.J."/>
            <person name="Sun J."/>
            <person name="Steenkamp E.T."/>
            <person name="van der Nest M.A."/>
            <person name="van Wyk S."/>
            <person name="Wingfield M.J."/>
            <person name="Xiong C."/>
            <person name="Yue Q."/>
            <person name="Zhang X."/>
        </authorList>
    </citation>
    <scope>NUCLEOTIDE SEQUENCE [LARGE SCALE GENOMIC DNA]</scope>
    <source>
        <strain evidence="3 4">BP5796</strain>
    </source>
</reference>
<protein>
    <recommendedName>
        <fullName evidence="2">DUF6594 domain-containing protein</fullName>
    </recommendedName>
</protein>
<keyword evidence="4" id="KW-1185">Reference proteome</keyword>
<proteinExistence type="predicted"/>
<dbReference type="OrthoDB" id="3533814at2759"/>
<gene>
    <name evidence="3" type="ORF">BP5796_10871</name>
</gene>
<dbReference type="EMBL" id="PDLN01000017">
    <property type="protein sequence ID" value="RDW62569.1"/>
    <property type="molecule type" value="Genomic_DNA"/>
</dbReference>
<keyword evidence="1" id="KW-1133">Transmembrane helix</keyword>
<organism evidence="3 4">
    <name type="scientific">Coleophoma crateriformis</name>
    <dbReference type="NCBI Taxonomy" id="565419"/>
    <lineage>
        <taxon>Eukaryota</taxon>
        <taxon>Fungi</taxon>
        <taxon>Dikarya</taxon>
        <taxon>Ascomycota</taxon>
        <taxon>Pezizomycotina</taxon>
        <taxon>Leotiomycetes</taxon>
        <taxon>Helotiales</taxon>
        <taxon>Dermateaceae</taxon>
        <taxon>Coleophoma</taxon>
    </lineage>
</organism>
<feature type="domain" description="DUF6594" evidence="2">
    <location>
        <begin position="29"/>
        <end position="289"/>
    </location>
</feature>
<evidence type="ECO:0000259" key="2">
    <source>
        <dbReference type="Pfam" id="PF20237"/>
    </source>
</evidence>
<accession>A0A3D8QL99</accession>
<dbReference type="Proteomes" id="UP000256328">
    <property type="component" value="Unassembled WGS sequence"/>
</dbReference>
<dbReference type="PANTHER" id="PTHR34502">
    <property type="entry name" value="DUF6594 DOMAIN-CONTAINING PROTEIN-RELATED"/>
    <property type="match status" value="1"/>
</dbReference>
<dbReference type="PANTHER" id="PTHR34502:SF3">
    <property type="entry name" value="DUF6594 DOMAIN-CONTAINING PROTEIN"/>
    <property type="match status" value="1"/>
</dbReference>
<feature type="transmembrane region" description="Helical" evidence="1">
    <location>
        <begin position="278"/>
        <end position="295"/>
    </location>
</feature>
<dbReference type="Pfam" id="PF20237">
    <property type="entry name" value="DUF6594"/>
    <property type="match status" value="1"/>
</dbReference>
<keyword evidence="1" id="KW-0472">Membrane</keyword>
<evidence type="ECO:0000313" key="3">
    <source>
        <dbReference type="EMBL" id="RDW62569.1"/>
    </source>
</evidence>
<evidence type="ECO:0000313" key="4">
    <source>
        <dbReference type="Proteomes" id="UP000256328"/>
    </source>
</evidence>
<comment type="caution">
    <text evidence="3">The sequence shown here is derived from an EMBL/GenBank/DDBJ whole genome shotgun (WGS) entry which is preliminary data.</text>
</comment>
<name>A0A3D8QL99_9HELO</name>
<keyword evidence="1" id="KW-0812">Transmembrane</keyword>
<sequence>MLQNKRERIKDNRDDGLVQKKLEAFPRGYPRFSAYVDSDNDTVLFRRFGILHARSLVYKEVELTELEAQLDKLDDVDADTSGKDNNTWRIQYSIHVKTERNQARKDLIDRIDQKLKGYDELLLLDARLRKLQRPSRRVHRNFFDYLYTEKPFAADDRRFGYHEHDFVSLQEHEDSWLDELFHKAIDHARKGFFQKLFVTPEDQAKTQDPHHYYYSEERLGAVIKTVVAFVSTAILLLPIFLFTALKLSPASTASVTLLFVLVFAAAISGLTSAKRVEVFAATAAYCAVLTVFIANTQQRQ</sequence>
<feature type="transmembrane region" description="Helical" evidence="1">
    <location>
        <begin position="251"/>
        <end position="271"/>
    </location>
</feature>
<dbReference type="AlphaFoldDB" id="A0A3D8QL99"/>
<feature type="transmembrane region" description="Helical" evidence="1">
    <location>
        <begin position="221"/>
        <end position="245"/>
    </location>
</feature>
<dbReference type="InterPro" id="IPR046529">
    <property type="entry name" value="DUF6594"/>
</dbReference>